<feature type="domain" description="FAD dependent oxidoreductase" evidence="1">
    <location>
        <begin position="7"/>
        <end position="349"/>
    </location>
</feature>
<evidence type="ECO:0000313" key="2">
    <source>
        <dbReference type="EMBL" id="MFC4130932.1"/>
    </source>
</evidence>
<sequence>MTIETRAVVIGGGIVGCSVAYHLASLGWTEITLLEQHQLTDGTTWHSAGFVTPLRGSPATRALVGYLPALADRLRAETGLDPGWRPVGGLRLAGTPERVEQLRAAGLEIRSPESLPALLNDKGVLAVGWTPDDGFVRPKDLPAALAAAATALGVTVRTGVRVTGLTVSNKRVSGVRTSEGDLKTGTVVLAAGAASAHLGHFVGATVPVAPVNHQYAVTAPFDPPLDPDTLPTVRDPDRNLYLRGAGGGLILGAYPSAPVPAWPLNGAPPLAESRTQATPAPIDELIAAASGRIRDLPEIIKVICGPEAFTPDGEPLVGQTDVPGLWAAAGMSLHGMALAGGVGKAVAELITSGSAEVDVRSLSPQRFGPFAHNRHWTTTRAVDAFARLRS</sequence>
<organism evidence="2 3">
    <name type="scientific">Hamadaea flava</name>
    <dbReference type="NCBI Taxonomy" id="1742688"/>
    <lineage>
        <taxon>Bacteria</taxon>
        <taxon>Bacillati</taxon>
        <taxon>Actinomycetota</taxon>
        <taxon>Actinomycetes</taxon>
        <taxon>Micromonosporales</taxon>
        <taxon>Micromonosporaceae</taxon>
        <taxon>Hamadaea</taxon>
    </lineage>
</organism>
<dbReference type="GO" id="GO:0016491">
    <property type="term" value="F:oxidoreductase activity"/>
    <property type="evidence" value="ECO:0007669"/>
    <property type="project" value="UniProtKB-KW"/>
</dbReference>
<dbReference type="PANTHER" id="PTHR13847:SF193">
    <property type="entry name" value="PYRUVATE DEHYDROGENASE PHOSPHATASE REGULATORY SUBUNIT, MITOCHONDRIAL"/>
    <property type="match status" value="1"/>
</dbReference>
<dbReference type="Gene3D" id="3.30.9.10">
    <property type="entry name" value="D-Amino Acid Oxidase, subunit A, domain 2"/>
    <property type="match status" value="1"/>
</dbReference>
<evidence type="ECO:0000313" key="3">
    <source>
        <dbReference type="Proteomes" id="UP001595816"/>
    </source>
</evidence>
<dbReference type="RefSeq" id="WP_253756917.1">
    <property type="nucleotide sequence ID" value="NZ_JAMZDZ010000001.1"/>
</dbReference>
<dbReference type="PROSITE" id="PS51257">
    <property type="entry name" value="PROKAR_LIPOPROTEIN"/>
    <property type="match status" value="1"/>
</dbReference>
<dbReference type="EC" id="1.-.-.-" evidence="2"/>
<proteinExistence type="predicted"/>
<dbReference type="SUPFAM" id="SSF54373">
    <property type="entry name" value="FAD-linked reductases, C-terminal domain"/>
    <property type="match status" value="1"/>
</dbReference>
<dbReference type="Proteomes" id="UP001595816">
    <property type="component" value="Unassembled WGS sequence"/>
</dbReference>
<dbReference type="Gene3D" id="3.50.50.60">
    <property type="entry name" value="FAD/NAD(P)-binding domain"/>
    <property type="match status" value="1"/>
</dbReference>
<reference evidence="3" key="1">
    <citation type="journal article" date="2019" name="Int. J. Syst. Evol. Microbiol.">
        <title>The Global Catalogue of Microorganisms (GCM) 10K type strain sequencing project: providing services to taxonomists for standard genome sequencing and annotation.</title>
        <authorList>
            <consortium name="The Broad Institute Genomics Platform"/>
            <consortium name="The Broad Institute Genome Sequencing Center for Infectious Disease"/>
            <person name="Wu L."/>
            <person name="Ma J."/>
        </authorList>
    </citation>
    <scope>NUCLEOTIDE SEQUENCE [LARGE SCALE GENOMIC DNA]</scope>
    <source>
        <strain evidence="3">CGMCC 4.7289</strain>
    </source>
</reference>
<protein>
    <submittedName>
        <fullName evidence="2">NAD(P)/FAD-dependent oxidoreductase</fullName>
        <ecNumber evidence="2">1.-.-.-</ecNumber>
    </submittedName>
</protein>
<dbReference type="EMBL" id="JBHSAY010000005">
    <property type="protein sequence ID" value="MFC4130932.1"/>
    <property type="molecule type" value="Genomic_DNA"/>
</dbReference>
<keyword evidence="3" id="KW-1185">Reference proteome</keyword>
<comment type="caution">
    <text evidence="2">The sequence shown here is derived from an EMBL/GenBank/DDBJ whole genome shotgun (WGS) entry which is preliminary data.</text>
</comment>
<gene>
    <name evidence="2" type="ORF">ACFOZ4_09995</name>
</gene>
<accession>A0ABV8LKW4</accession>
<dbReference type="InterPro" id="IPR006076">
    <property type="entry name" value="FAD-dep_OxRdtase"/>
</dbReference>
<keyword evidence="2" id="KW-0560">Oxidoreductase</keyword>
<dbReference type="InterPro" id="IPR036188">
    <property type="entry name" value="FAD/NAD-bd_sf"/>
</dbReference>
<name>A0ABV8LKW4_9ACTN</name>
<dbReference type="SUPFAM" id="SSF51905">
    <property type="entry name" value="FAD/NAD(P)-binding domain"/>
    <property type="match status" value="1"/>
</dbReference>
<evidence type="ECO:0000259" key="1">
    <source>
        <dbReference type="Pfam" id="PF01266"/>
    </source>
</evidence>
<dbReference type="Pfam" id="PF01266">
    <property type="entry name" value="DAO"/>
    <property type="match status" value="1"/>
</dbReference>
<dbReference type="PANTHER" id="PTHR13847">
    <property type="entry name" value="SARCOSINE DEHYDROGENASE-RELATED"/>
    <property type="match status" value="1"/>
</dbReference>